<sequence>MNLRFIDWLWNIRGSVPLPPGQSGEEAFARLDPLLQQPGTSCERSGETLVFTKKDQAAQDRMSIFDAGALQIEQGADGAVLRYRLYSRALLFCLLAPLLFIAFGQMIVGIGVLEGPPTEAELKAEKAKQEAKDKKVQTLNPIDQFLGAPAPEKPKKDEKDKAKDKAKDKKHSPTAAYVFAAIFAVLFVAGRILEDWLIRKRLRQALHES</sequence>
<feature type="transmembrane region" description="Helical" evidence="2">
    <location>
        <begin position="174"/>
        <end position="193"/>
    </location>
</feature>
<keyword evidence="2" id="KW-0472">Membrane</keyword>
<gene>
    <name evidence="3" type="ORF">B5J99_04990</name>
</gene>
<keyword evidence="2" id="KW-1133">Transmembrane helix</keyword>
<dbReference type="GeneID" id="303484930"/>
<accession>A0ABM6MBN0</accession>
<dbReference type="RefSeq" id="WP_117353362.1">
    <property type="nucleotide sequence ID" value="NZ_CP020083.1"/>
</dbReference>
<evidence type="ECO:0000313" key="3">
    <source>
        <dbReference type="EMBL" id="ASR53344.1"/>
    </source>
</evidence>
<keyword evidence="4" id="KW-1185">Reference proteome</keyword>
<evidence type="ECO:0000256" key="1">
    <source>
        <dbReference type="SAM" id="MobiDB-lite"/>
    </source>
</evidence>
<feature type="transmembrane region" description="Helical" evidence="2">
    <location>
        <begin position="89"/>
        <end position="113"/>
    </location>
</feature>
<dbReference type="EMBL" id="CP020083">
    <property type="protein sequence ID" value="ASR53344.1"/>
    <property type="molecule type" value="Genomic_DNA"/>
</dbReference>
<proteinExistence type="predicted"/>
<evidence type="ECO:0000256" key="2">
    <source>
        <dbReference type="SAM" id="Phobius"/>
    </source>
</evidence>
<dbReference type="Proteomes" id="UP000258016">
    <property type="component" value="Chromosome"/>
</dbReference>
<evidence type="ECO:0000313" key="4">
    <source>
        <dbReference type="Proteomes" id="UP000258016"/>
    </source>
</evidence>
<organism evidence="3 4">
    <name type="scientific">Blastomonas fulva</name>
    <dbReference type="NCBI Taxonomy" id="1550728"/>
    <lineage>
        <taxon>Bacteria</taxon>
        <taxon>Pseudomonadati</taxon>
        <taxon>Pseudomonadota</taxon>
        <taxon>Alphaproteobacteria</taxon>
        <taxon>Sphingomonadales</taxon>
        <taxon>Sphingomonadaceae</taxon>
        <taxon>Blastomonas</taxon>
    </lineage>
</organism>
<feature type="compositionally biased region" description="Basic and acidic residues" evidence="1">
    <location>
        <begin position="152"/>
        <end position="167"/>
    </location>
</feature>
<name>A0ABM6MBN0_9SPHN</name>
<keyword evidence="2" id="KW-0812">Transmembrane</keyword>
<reference evidence="3 4" key="1">
    <citation type="submission" date="2017-03" db="EMBL/GenBank/DDBJ databases">
        <title>Complete genome sequence of Blastomonas fulva degrading microcsystin LR.</title>
        <authorList>
            <person name="Lee H.-g."/>
            <person name="Jin L."/>
            <person name="oh H.-M."/>
        </authorList>
    </citation>
    <scope>NUCLEOTIDE SEQUENCE [LARGE SCALE GENOMIC DNA]</scope>
    <source>
        <strain evidence="3 4">T2</strain>
    </source>
</reference>
<feature type="region of interest" description="Disordered" evidence="1">
    <location>
        <begin position="144"/>
        <end position="168"/>
    </location>
</feature>
<protein>
    <submittedName>
        <fullName evidence="3">Uncharacterized protein</fullName>
    </submittedName>
</protein>